<evidence type="ECO:0000313" key="3">
    <source>
        <dbReference type="Proteomes" id="UP001303115"/>
    </source>
</evidence>
<name>A0AAN6SME5_9PEZI</name>
<reference evidence="3" key="1">
    <citation type="journal article" date="2023" name="Mol. Phylogenet. Evol.">
        <title>Genome-scale phylogeny and comparative genomics of the fungal order Sordariales.</title>
        <authorList>
            <person name="Hensen N."/>
            <person name="Bonometti L."/>
            <person name="Westerberg I."/>
            <person name="Brannstrom I.O."/>
            <person name="Guillou S."/>
            <person name="Cros-Aarteil S."/>
            <person name="Calhoun S."/>
            <person name="Haridas S."/>
            <person name="Kuo A."/>
            <person name="Mondo S."/>
            <person name="Pangilinan J."/>
            <person name="Riley R."/>
            <person name="LaButti K."/>
            <person name="Andreopoulos B."/>
            <person name="Lipzen A."/>
            <person name="Chen C."/>
            <person name="Yan M."/>
            <person name="Daum C."/>
            <person name="Ng V."/>
            <person name="Clum A."/>
            <person name="Steindorff A."/>
            <person name="Ohm R.A."/>
            <person name="Martin F."/>
            <person name="Silar P."/>
            <person name="Natvig D.O."/>
            <person name="Lalanne C."/>
            <person name="Gautier V."/>
            <person name="Ament-Velasquez S.L."/>
            <person name="Kruys A."/>
            <person name="Hutchinson M.I."/>
            <person name="Powell A.J."/>
            <person name="Barry K."/>
            <person name="Miller A.N."/>
            <person name="Grigoriev I.V."/>
            <person name="Debuchy R."/>
            <person name="Gladieux P."/>
            <person name="Hiltunen Thoren M."/>
            <person name="Johannesson H."/>
        </authorList>
    </citation>
    <scope>NUCLEOTIDE SEQUENCE [LARGE SCALE GENOMIC DNA]</scope>
    <source>
        <strain evidence="3">CBS 284.82</strain>
    </source>
</reference>
<feature type="compositionally biased region" description="Basic and acidic residues" evidence="1">
    <location>
        <begin position="366"/>
        <end position="375"/>
    </location>
</feature>
<keyword evidence="3" id="KW-1185">Reference proteome</keyword>
<feature type="region of interest" description="Disordered" evidence="1">
    <location>
        <begin position="158"/>
        <end position="203"/>
    </location>
</feature>
<evidence type="ECO:0000256" key="1">
    <source>
        <dbReference type="SAM" id="MobiDB-lite"/>
    </source>
</evidence>
<accession>A0AAN6SME5</accession>
<sequence length="470" mass="51030">MQPRAPSSSARRSCGERPASSFKYDLRLGASSKALSSGLCGLRIPLMPPYFALRILSRGALAHRPNLKNFTNENRRATARRRGRSTPSASPEFHEYCETVSSGDLPPPSQRLQLRYPKPTASEIAADYPEWAKRVNENLPLIPPYVPPFILQKFEPEEANEHGSTGQISSPRQAPASVSMADDAISKASSHSGPAGGIIPDLVNNPPPMQYDWGYVPPHQPVPPTTRPTIPRQQPPIDSPANPDPRFPANFPTYHCTQNMNEIAAYLANASYVAALGGPPLADLKYGIIIVPAGEESLLFGPSPDFAIGQDFVDAIDDANRDYDRALRMHDPDKDSEEFVRHRFDDDFPSVSAGPQQNVEATLAKNDGEGERGVQDDDATEDAEEPQPKRPRRGPRPTSSTPPLDGISGSQKGATPKVRAGRSVKRAAAPATDTPKPQGVAKTRRSTRVADKVAKSPPQSAVKRTLRGKK</sequence>
<gene>
    <name evidence="2" type="ORF">C8A01DRAFT_49694</name>
</gene>
<feature type="region of interest" description="Disordered" evidence="1">
    <location>
        <begin position="362"/>
        <end position="470"/>
    </location>
</feature>
<feature type="compositionally biased region" description="Polar residues" evidence="1">
    <location>
        <begin position="162"/>
        <end position="172"/>
    </location>
</feature>
<dbReference type="AlphaFoldDB" id="A0AAN6SME5"/>
<evidence type="ECO:0000313" key="2">
    <source>
        <dbReference type="EMBL" id="KAK4033776.1"/>
    </source>
</evidence>
<comment type="caution">
    <text evidence="2">The sequence shown here is derived from an EMBL/GenBank/DDBJ whole genome shotgun (WGS) entry which is preliminary data.</text>
</comment>
<dbReference type="EMBL" id="MU854510">
    <property type="protein sequence ID" value="KAK4033776.1"/>
    <property type="molecule type" value="Genomic_DNA"/>
</dbReference>
<protein>
    <submittedName>
        <fullName evidence="2">Uncharacterized protein</fullName>
    </submittedName>
</protein>
<feature type="region of interest" description="Disordered" evidence="1">
    <location>
        <begin position="73"/>
        <end position="93"/>
    </location>
</feature>
<organism evidence="2 3">
    <name type="scientific">Parachaetomium inaequale</name>
    <dbReference type="NCBI Taxonomy" id="2588326"/>
    <lineage>
        <taxon>Eukaryota</taxon>
        <taxon>Fungi</taxon>
        <taxon>Dikarya</taxon>
        <taxon>Ascomycota</taxon>
        <taxon>Pezizomycotina</taxon>
        <taxon>Sordariomycetes</taxon>
        <taxon>Sordariomycetidae</taxon>
        <taxon>Sordariales</taxon>
        <taxon>Chaetomiaceae</taxon>
        <taxon>Parachaetomium</taxon>
    </lineage>
</organism>
<proteinExistence type="predicted"/>
<feature type="compositionally biased region" description="Acidic residues" evidence="1">
    <location>
        <begin position="376"/>
        <end position="385"/>
    </location>
</feature>
<dbReference type="Proteomes" id="UP001303115">
    <property type="component" value="Unassembled WGS sequence"/>
</dbReference>